<dbReference type="OrthoDB" id="781197at2759"/>
<accession>A0A8K0MX81</accession>
<protein>
    <submittedName>
        <fullName evidence="2">Putative Leucine-rich repeat receptor-like tyrosine-protein kinase PXC3</fullName>
    </submittedName>
</protein>
<dbReference type="Gene3D" id="1.10.510.10">
    <property type="entry name" value="Transferase(Phosphotransferase) domain 1"/>
    <property type="match status" value="1"/>
</dbReference>
<dbReference type="AlphaFoldDB" id="A0A8K0MX81"/>
<dbReference type="InterPro" id="IPR000719">
    <property type="entry name" value="Prot_kinase_dom"/>
</dbReference>
<evidence type="ECO:0000313" key="2">
    <source>
        <dbReference type="EMBL" id="KAG1331158.1"/>
    </source>
</evidence>
<dbReference type="InterPro" id="IPR051564">
    <property type="entry name" value="LRR_receptor-like_kinase"/>
</dbReference>
<dbReference type="GO" id="GO:0016020">
    <property type="term" value="C:membrane"/>
    <property type="evidence" value="ECO:0007669"/>
    <property type="project" value="TreeGrafter"/>
</dbReference>
<keyword evidence="3" id="KW-1185">Reference proteome</keyword>
<dbReference type="Proteomes" id="UP000797356">
    <property type="component" value="Chromosome 2"/>
</dbReference>
<feature type="domain" description="Protein kinase" evidence="1">
    <location>
        <begin position="1"/>
        <end position="95"/>
    </location>
</feature>
<keyword evidence="2" id="KW-0808">Transferase</keyword>
<dbReference type="EMBL" id="CM017873">
    <property type="protein sequence ID" value="KAG1331158.1"/>
    <property type="molecule type" value="Genomic_DNA"/>
</dbReference>
<organism evidence="2 3">
    <name type="scientific">Cocos nucifera</name>
    <name type="common">Coconut palm</name>
    <dbReference type="NCBI Taxonomy" id="13894"/>
    <lineage>
        <taxon>Eukaryota</taxon>
        <taxon>Viridiplantae</taxon>
        <taxon>Streptophyta</taxon>
        <taxon>Embryophyta</taxon>
        <taxon>Tracheophyta</taxon>
        <taxon>Spermatophyta</taxon>
        <taxon>Magnoliopsida</taxon>
        <taxon>Liliopsida</taxon>
        <taxon>Arecaceae</taxon>
        <taxon>Arecoideae</taxon>
        <taxon>Cocoseae</taxon>
        <taxon>Attaleinae</taxon>
        <taxon>Cocos</taxon>
    </lineage>
</organism>
<dbReference type="GO" id="GO:0004672">
    <property type="term" value="F:protein kinase activity"/>
    <property type="evidence" value="ECO:0007669"/>
    <property type="project" value="InterPro"/>
</dbReference>
<reference evidence="2" key="2">
    <citation type="submission" date="2019-07" db="EMBL/GenBank/DDBJ databases">
        <authorList>
            <person name="Yang Y."/>
            <person name="Bocs S."/>
            <person name="Baudouin L."/>
        </authorList>
    </citation>
    <scope>NUCLEOTIDE SEQUENCE</scope>
    <source>
        <tissue evidence="2">Spear leaf of Hainan Tall coconut</tissue>
    </source>
</reference>
<evidence type="ECO:0000313" key="3">
    <source>
        <dbReference type="Proteomes" id="UP000797356"/>
    </source>
</evidence>
<dbReference type="SUPFAM" id="SSF56112">
    <property type="entry name" value="Protein kinase-like (PK-like)"/>
    <property type="match status" value="1"/>
</dbReference>
<proteinExistence type="predicted"/>
<evidence type="ECO:0000259" key="1">
    <source>
        <dbReference type="PROSITE" id="PS50011"/>
    </source>
</evidence>
<reference evidence="2" key="1">
    <citation type="journal article" date="2017" name="Gigascience">
        <title>The genome draft of coconut (Cocos nucifera).</title>
        <authorList>
            <person name="Xiao Y."/>
            <person name="Xu P."/>
            <person name="Fan H."/>
            <person name="Baudouin L."/>
            <person name="Xia W."/>
            <person name="Bocs S."/>
            <person name="Xu J."/>
            <person name="Li Q."/>
            <person name="Guo A."/>
            <person name="Zhou L."/>
            <person name="Li J."/>
            <person name="Wu Y."/>
            <person name="Ma Z."/>
            <person name="Armero A."/>
            <person name="Issali A.E."/>
            <person name="Liu N."/>
            <person name="Peng M."/>
            <person name="Yang Y."/>
        </authorList>
    </citation>
    <scope>NUCLEOTIDE SEQUENCE</scope>
    <source>
        <tissue evidence="2">Spear leaf of Hainan Tall coconut</tissue>
    </source>
</reference>
<gene>
    <name evidence="2" type="ORF">COCNU_02G011260</name>
</gene>
<dbReference type="PANTHER" id="PTHR48055:SF2">
    <property type="entry name" value="RECEPTOR-LIKE PROTEIN KINASE 7"/>
    <property type="match status" value="1"/>
</dbReference>
<name>A0A8K0MX81_COCNU</name>
<dbReference type="PANTHER" id="PTHR48055">
    <property type="entry name" value="LEUCINE-RICH REPEAT RECEPTOR PROTEIN KINASE EMS1"/>
    <property type="match status" value="1"/>
</dbReference>
<keyword evidence="2" id="KW-0675">Receptor</keyword>
<comment type="caution">
    <text evidence="2">The sequence shown here is derived from an EMBL/GenBank/DDBJ whole genome shotgun (WGS) entry which is preliminary data.</text>
</comment>
<sequence>MRVTMPGNVYSFGVILLELLTGKPPVIGGFELAKWALRCSARPEEREKILDSRVSQASLAVHSQMLSVLKLAMACVSISPNARPKMRNVLRMLFNAR</sequence>
<dbReference type="InterPro" id="IPR011009">
    <property type="entry name" value="Kinase-like_dom_sf"/>
</dbReference>
<dbReference type="GO" id="GO:0005524">
    <property type="term" value="F:ATP binding"/>
    <property type="evidence" value="ECO:0007669"/>
    <property type="project" value="InterPro"/>
</dbReference>
<keyword evidence="2" id="KW-0418">Kinase</keyword>
<dbReference type="PROSITE" id="PS50011">
    <property type="entry name" value="PROTEIN_KINASE_DOM"/>
    <property type="match status" value="1"/>
</dbReference>